<keyword evidence="2" id="KW-1133">Transmembrane helix</keyword>
<evidence type="ECO:0000256" key="1">
    <source>
        <dbReference type="SAM" id="MobiDB-lite"/>
    </source>
</evidence>
<accession>A0A853CWM1</accession>
<dbReference type="EMBL" id="JACCFL010000001">
    <property type="protein sequence ID" value="NYJ24659.1"/>
    <property type="molecule type" value="Genomic_DNA"/>
</dbReference>
<dbReference type="AlphaFoldDB" id="A0A853CWM1"/>
<reference evidence="3 4" key="1">
    <citation type="submission" date="2020-07" db="EMBL/GenBank/DDBJ databases">
        <title>Sequencing the genomes of 1000 actinobacteria strains.</title>
        <authorList>
            <person name="Klenk H.-P."/>
        </authorList>
    </citation>
    <scope>NUCLEOTIDE SEQUENCE [LARGE SCALE GENOMIC DNA]</scope>
    <source>
        <strain evidence="3 4">DSM 15165</strain>
    </source>
</reference>
<feature type="region of interest" description="Disordered" evidence="1">
    <location>
        <begin position="78"/>
        <end position="112"/>
    </location>
</feature>
<dbReference type="RefSeq" id="WP_179606923.1">
    <property type="nucleotide sequence ID" value="NZ_BAABEH010000001.1"/>
</dbReference>
<gene>
    <name evidence="3" type="ORF">HNR13_002946</name>
</gene>
<feature type="transmembrane region" description="Helical" evidence="2">
    <location>
        <begin position="21"/>
        <end position="43"/>
    </location>
</feature>
<sequence length="112" mass="11441">MSVHMQELESVRRRQGRFAALVVAAVLTAIGTWLALPFGIVLLTQGAMFGLALVGAGIVLLAACVVAIVGAARARVAPQSLPGKANPAFDEPLPSKNPDGGYSTAGMKLGSN</sequence>
<proteinExistence type="predicted"/>
<evidence type="ECO:0000256" key="2">
    <source>
        <dbReference type="SAM" id="Phobius"/>
    </source>
</evidence>
<feature type="transmembrane region" description="Helical" evidence="2">
    <location>
        <begin position="49"/>
        <end position="72"/>
    </location>
</feature>
<comment type="caution">
    <text evidence="3">The sequence shown here is derived from an EMBL/GenBank/DDBJ whole genome shotgun (WGS) entry which is preliminary data.</text>
</comment>
<keyword evidence="2" id="KW-0472">Membrane</keyword>
<protein>
    <submittedName>
        <fullName evidence="3">Putative membrane protein YdjX (TVP38/TMEM64 family)</fullName>
    </submittedName>
</protein>
<keyword evidence="2" id="KW-0812">Transmembrane</keyword>
<evidence type="ECO:0000313" key="3">
    <source>
        <dbReference type="EMBL" id="NYJ24659.1"/>
    </source>
</evidence>
<dbReference type="Proteomes" id="UP000578352">
    <property type="component" value="Unassembled WGS sequence"/>
</dbReference>
<evidence type="ECO:0000313" key="4">
    <source>
        <dbReference type="Proteomes" id="UP000578352"/>
    </source>
</evidence>
<name>A0A853CWM1_9MICO</name>
<organism evidence="3 4">
    <name type="scientific">Leifsonia shinshuensis</name>
    <dbReference type="NCBI Taxonomy" id="150026"/>
    <lineage>
        <taxon>Bacteria</taxon>
        <taxon>Bacillati</taxon>
        <taxon>Actinomycetota</taxon>
        <taxon>Actinomycetes</taxon>
        <taxon>Micrococcales</taxon>
        <taxon>Microbacteriaceae</taxon>
        <taxon>Leifsonia</taxon>
    </lineage>
</organism>